<reference evidence="1 2" key="1">
    <citation type="submission" date="2019-12" db="EMBL/GenBank/DDBJ databases">
        <title>Roseobacter cerasinus sp. nov., isolated from seawater around aquaculture.</title>
        <authorList>
            <person name="Muramatsu S."/>
            <person name="Takabe Y."/>
            <person name="Mori K."/>
            <person name="Takaichi S."/>
            <person name="Hanada S."/>
        </authorList>
    </citation>
    <scope>NUCLEOTIDE SEQUENCE [LARGE SCALE GENOMIC DNA]</scope>
    <source>
        <strain evidence="1 2">AI77</strain>
    </source>
</reference>
<accession>A0A640VV21</accession>
<dbReference type="EMBL" id="BLIV01000009">
    <property type="protein sequence ID" value="GFE52003.1"/>
    <property type="molecule type" value="Genomic_DNA"/>
</dbReference>
<evidence type="ECO:0000313" key="1">
    <source>
        <dbReference type="EMBL" id="GFE52003.1"/>
    </source>
</evidence>
<comment type="caution">
    <text evidence="1">The sequence shown here is derived from an EMBL/GenBank/DDBJ whole genome shotgun (WGS) entry which is preliminary data.</text>
</comment>
<organism evidence="1 2">
    <name type="scientific">Roseobacter cerasinus</name>
    <dbReference type="NCBI Taxonomy" id="2602289"/>
    <lineage>
        <taxon>Bacteria</taxon>
        <taxon>Pseudomonadati</taxon>
        <taxon>Pseudomonadota</taxon>
        <taxon>Alphaproteobacteria</taxon>
        <taxon>Rhodobacterales</taxon>
        <taxon>Roseobacteraceae</taxon>
        <taxon>Roseobacter</taxon>
    </lineage>
</organism>
<protein>
    <submittedName>
        <fullName evidence="1">Uncharacterized protein</fullName>
    </submittedName>
</protein>
<name>A0A640VV21_9RHOB</name>
<evidence type="ECO:0000313" key="2">
    <source>
        <dbReference type="Proteomes" id="UP000436522"/>
    </source>
</evidence>
<keyword evidence="2" id="KW-1185">Reference proteome</keyword>
<gene>
    <name evidence="1" type="ORF">So717_37560</name>
</gene>
<proteinExistence type="predicted"/>
<sequence>MQSQMAVGVGGGLLFGVLLSVAISGTLTDGKIERAVGKTSETSEAAMAAATEGFEARIAELEAALSESAASLDERLVALQTETAVEMAALSAATEGQANDLADLVEQMAQAPQAAPAEAVDLDMPTSEARGVGETAIFADGAVRVFVSAVDQDGGSARVSVNGETQSLSIGASAAVALDGGECAVALADVTEAGAIIGSDCGVETTQATDAAAADIPPAPEDGHTPGTTVSLADGALRVFVSALAADGSSARLAVNGIDVVAVASGTSIDVAAGDQACTLTVTGVGNGMVGLEGSCS</sequence>
<dbReference type="AlphaFoldDB" id="A0A640VV21"/>
<dbReference type="OrthoDB" id="7874005at2"/>
<dbReference type="Proteomes" id="UP000436522">
    <property type="component" value="Unassembled WGS sequence"/>
</dbReference>
<dbReference type="RefSeq" id="WP_159980258.1">
    <property type="nucleotide sequence ID" value="NZ_BLIV01000009.1"/>
</dbReference>